<dbReference type="STRING" id="1353528.DT23_01440"/>
<gene>
    <name evidence="1" type="ORF">DT23_01440</name>
</gene>
<dbReference type="EMBL" id="AUNB01000001">
    <property type="protein sequence ID" value="KEO61663.1"/>
    <property type="molecule type" value="Genomic_DNA"/>
</dbReference>
<dbReference type="Proteomes" id="UP000027471">
    <property type="component" value="Unassembled WGS sequence"/>
</dbReference>
<accession>A0A074K1P9</accession>
<dbReference type="eggNOG" id="ENOG5033KXA">
    <property type="taxonomic scope" value="Bacteria"/>
</dbReference>
<dbReference type="OrthoDB" id="7689644at2"/>
<reference evidence="1" key="1">
    <citation type="journal article" date="2015" name="Antonie Van Leeuwenhoek">
        <title>Thioclava indica sp. nov., isolated from surface seawater of the Indian Ocean.</title>
        <authorList>
            <person name="Liu Y."/>
            <person name="Lai Q."/>
            <person name="Du J."/>
            <person name="Xu H."/>
            <person name="Jiang L."/>
            <person name="Shao Z."/>
        </authorList>
    </citation>
    <scope>NUCLEOTIDE SEQUENCE [LARGE SCALE GENOMIC DNA]</scope>
    <source>
        <strain evidence="1">DT23-4</strain>
    </source>
</reference>
<keyword evidence="2" id="KW-1185">Reference proteome</keyword>
<comment type="caution">
    <text evidence="1">The sequence shown here is derived from an EMBL/GenBank/DDBJ whole genome shotgun (WGS) entry which is preliminary data.</text>
</comment>
<evidence type="ECO:0000313" key="2">
    <source>
        <dbReference type="Proteomes" id="UP000027471"/>
    </source>
</evidence>
<dbReference type="RefSeq" id="WP_038127392.1">
    <property type="nucleotide sequence ID" value="NZ_AUNB01000001.1"/>
</dbReference>
<protein>
    <submittedName>
        <fullName evidence="1">Uncharacterized protein</fullName>
    </submittedName>
</protein>
<dbReference type="AlphaFoldDB" id="A0A074K1P9"/>
<sequence>MELIVGNKRVTPEALREIPGGIEADLAGEALTSLIDATFRGYASIEMLGGDLDRQRMDVIDIRMAGAATTVTLRCHGAMALH</sequence>
<organism evidence="1 2">
    <name type="scientific">Thioclava indica</name>
    <dbReference type="NCBI Taxonomy" id="1353528"/>
    <lineage>
        <taxon>Bacteria</taxon>
        <taxon>Pseudomonadati</taxon>
        <taxon>Pseudomonadota</taxon>
        <taxon>Alphaproteobacteria</taxon>
        <taxon>Rhodobacterales</taxon>
        <taxon>Paracoccaceae</taxon>
        <taxon>Thioclava</taxon>
    </lineage>
</organism>
<proteinExistence type="predicted"/>
<name>A0A074K1P9_9RHOB</name>
<evidence type="ECO:0000313" key="1">
    <source>
        <dbReference type="EMBL" id="KEO61663.1"/>
    </source>
</evidence>